<protein>
    <recommendedName>
        <fullName evidence="4">Peptidoglycan binding-like domain-containing protein</fullName>
    </recommendedName>
</protein>
<feature type="chain" id="PRO_5046688129" description="Peptidoglycan binding-like domain-containing protein" evidence="3">
    <location>
        <begin position="27"/>
        <end position="378"/>
    </location>
</feature>
<keyword evidence="1" id="KW-0175">Coiled coil</keyword>
<evidence type="ECO:0000256" key="3">
    <source>
        <dbReference type="SAM" id="SignalP"/>
    </source>
</evidence>
<feature type="signal peptide" evidence="3">
    <location>
        <begin position="1"/>
        <end position="26"/>
    </location>
</feature>
<feature type="coiled-coil region" evidence="1">
    <location>
        <begin position="35"/>
        <end position="62"/>
    </location>
</feature>
<dbReference type="SUPFAM" id="SSF47090">
    <property type="entry name" value="PGBD-like"/>
    <property type="match status" value="2"/>
</dbReference>
<keyword evidence="6" id="KW-1185">Reference proteome</keyword>
<evidence type="ECO:0000256" key="1">
    <source>
        <dbReference type="SAM" id="Coils"/>
    </source>
</evidence>
<organism evidence="5 6">
    <name type="scientific">Microbacterium terricola</name>
    <dbReference type="NCBI Taxonomy" id="344163"/>
    <lineage>
        <taxon>Bacteria</taxon>
        <taxon>Bacillati</taxon>
        <taxon>Actinomycetota</taxon>
        <taxon>Actinomycetes</taxon>
        <taxon>Micrococcales</taxon>
        <taxon>Microbacteriaceae</taxon>
        <taxon>Microbacterium</taxon>
    </lineage>
</organism>
<dbReference type="Proteomes" id="UP001317779">
    <property type="component" value="Chromosome"/>
</dbReference>
<dbReference type="RefSeq" id="WP_263797512.1">
    <property type="nucleotide sequence ID" value="NZ_AP027141.1"/>
</dbReference>
<dbReference type="EMBL" id="AP027141">
    <property type="protein sequence ID" value="BDV31902.1"/>
    <property type="molecule type" value="Genomic_DNA"/>
</dbReference>
<feature type="domain" description="Peptidoglycan binding-like" evidence="4">
    <location>
        <begin position="229"/>
        <end position="280"/>
    </location>
</feature>
<dbReference type="InterPro" id="IPR002477">
    <property type="entry name" value="Peptidoglycan-bd-like"/>
</dbReference>
<evidence type="ECO:0000313" key="6">
    <source>
        <dbReference type="Proteomes" id="UP001317779"/>
    </source>
</evidence>
<evidence type="ECO:0000259" key="4">
    <source>
        <dbReference type="Pfam" id="PF01471"/>
    </source>
</evidence>
<name>A0ABM8E295_9MICO</name>
<gene>
    <name evidence="5" type="ORF">Microterr_25620</name>
</gene>
<dbReference type="Pfam" id="PF01471">
    <property type="entry name" value="PG_binding_1"/>
    <property type="match status" value="2"/>
</dbReference>
<feature type="compositionally biased region" description="Low complexity" evidence="2">
    <location>
        <begin position="361"/>
        <end position="378"/>
    </location>
</feature>
<keyword evidence="3" id="KW-0732">Signal</keyword>
<sequence length="378" mass="38562">MTDSARRLRVRAAAVLCVAIATLALAGCADGDTTVERAQAQVTAKEKALAQAEDDFAQASEQFCASSTTYIRALDQYGDVLNSTAPTVGDVREAGADLAEPHDDAFAGADAAVDAQRELVAAQQDLIDAQVALAEADPSATPAASAVAGPTATPLAPAATVERVEQAEADFASAQEAITDQTPLADASELFNSAAVALELSWLRLLLDAGCVTDEQEQQAEAAVSAYTSALQQDLADTGHYDGDVDGVYGPATVAAVEDLQKASDLPATGTVDKATAAALQAELVALGGAEAQEAVATTAAIQQTLALVGFWDGPVDGVWTPELTEAVQDAQVELGVEPTGEVDAATLAAWEKALAEREQAASPEPSPSSEPSESATP</sequence>
<reference evidence="5 6" key="1">
    <citation type="submission" date="2022-12" db="EMBL/GenBank/DDBJ databases">
        <title>Microbacterium terricola strain KV-448 chromosome, complete genome.</title>
        <authorList>
            <person name="Oshima T."/>
            <person name="Moriya T."/>
            <person name="Bessho Y."/>
        </authorList>
    </citation>
    <scope>NUCLEOTIDE SEQUENCE [LARGE SCALE GENOMIC DNA]</scope>
    <source>
        <strain evidence="5 6">KV-448</strain>
    </source>
</reference>
<accession>A0ABM8E295</accession>
<evidence type="ECO:0000313" key="5">
    <source>
        <dbReference type="EMBL" id="BDV31902.1"/>
    </source>
</evidence>
<evidence type="ECO:0000256" key="2">
    <source>
        <dbReference type="SAM" id="MobiDB-lite"/>
    </source>
</evidence>
<feature type="domain" description="Peptidoglycan binding-like" evidence="4">
    <location>
        <begin position="300"/>
        <end position="350"/>
    </location>
</feature>
<dbReference type="InterPro" id="IPR036366">
    <property type="entry name" value="PGBDSf"/>
</dbReference>
<dbReference type="PROSITE" id="PS51257">
    <property type="entry name" value="PROKAR_LIPOPROTEIN"/>
    <property type="match status" value="1"/>
</dbReference>
<dbReference type="InterPro" id="IPR036365">
    <property type="entry name" value="PGBD-like_sf"/>
</dbReference>
<dbReference type="Gene3D" id="1.10.101.10">
    <property type="entry name" value="PGBD-like superfamily/PGBD"/>
    <property type="match status" value="2"/>
</dbReference>
<proteinExistence type="predicted"/>
<feature type="region of interest" description="Disordered" evidence="2">
    <location>
        <begin position="354"/>
        <end position="378"/>
    </location>
</feature>